<feature type="transmembrane region" description="Helical" evidence="10">
    <location>
        <begin position="136"/>
        <end position="156"/>
    </location>
</feature>
<dbReference type="Gene3D" id="3.30.565.10">
    <property type="entry name" value="Histidine kinase-like ATPase, C-terminal domain"/>
    <property type="match status" value="1"/>
</dbReference>
<dbReference type="SMART" id="SM00388">
    <property type="entry name" value="HisKA"/>
    <property type="match status" value="1"/>
</dbReference>
<evidence type="ECO:0000256" key="6">
    <source>
        <dbReference type="ARBA" id="ARBA00022692"/>
    </source>
</evidence>
<dbReference type="InterPro" id="IPR003661">
    <property type="entry name" value="HisK_dim/P_dom"/>
</dbReference>
<evidence type="ECO:0000256" key="8">
    <source>
        <dbReference type="ARBA" id="ARBA00022989"/>
    </source>
</evidence>
<dbReference type="Pfam" id="PF00512">
    <property type="entry name" value="HisKA"/>
    <property type="match status" value="1"/>
</dbReference>
<evidence type="ECO:0000256" key="7">
    <source>
        <dbReference type="ARBA" id="ARBA00022777"/>
    </source>
</evidence>
<dbReference type="InterPro" id="IPR005467">
    <property type="entry name" value="His_kinase_dom"/>
</dbReference>
<evidence type="ECO:0000256" key="1">
    <source>
        <dbReference type="ARBA" id="ARBA00000085"/>
    </source>
</evidence>
<keyword evidence="8 10" id="KW-1133">Transmembrane helix</keyword>
<comment type="subcellular location">
    <subcellularLocation>
        <location evidence="2">Cell membrane</location>
    </subcellularLocation>
</comment>
<evidence type="ECO:0000256" key="2">
    <source>
        <dbReference type="ARBA" id="ARBA00004236"/>
    </source>
</evidence>
<dbReference type="PROSITE" id="PS50885">
    <property type="entry name" value="HAMP"/>
    <property type="match status" value="1"/>
</dbReference>
<dbReference type="SMART" id="SM00304">
    <property type="entry name" value="HAMP"/>
    <property type="match status" value="1"/>
</dbReference>
<dbReference type="SUPFAM" id="SSF47384">
    <property type="entry name" value="Homodimeric domain of signal transducing histidine kinase"/>
    <property type="match status" value="1"/>
</dbReference>
<dbReference type="InterPro" id="IPR003594">
    <property type="entry name" value="HATPase_dom"/>
</dbReference>
<evidence type="ECO:0000256" key="10">
    <source>
        <dbReference type="SAM" id="Phobius"/>
    </source>
</evidence>
<comment type="catalytic activity">
    <reaction evidence="1">
        <text>ATP + protein L-histidine = ADP + protein N-phospho-L-histidine.</text>
        <dbReference type="EC" id="2.7.13.3"/>
    </reaction>
</comment>
<evidence type="ECO:0000313" key="14">
    <source>
        <dbReference type="Proteomes" id="UP001501578"/>
    </source>
</evidence>
<keyword evidence="14" id="KW-1185">Reference proteome</keyword>
<dbReference type="InterPro" id="IPR036097">
    <property type="entry name" value="HisK_dim/P_sf"/>
</dbReference>
<keyword evidence="9" id="KW-0902">Two-component regulatory system</keyword>
<keyword evidence="4" id="KW-0597">Phosphoprotein</keyword>
<dbReference type="Pfam" id="PF02518">
    <property type="entry name" value="HATPase_c"/>
    <property type="match status" value="1"/>
</dbReference>
<evidence type="ECO:0000259" key="11">
    <source>
        <dbReference type="PROSITE" id="PS50109"/>
    </source>
</evidence>
<dbReference type="Proteomes" id="UP001501578">
    <property type="component" value="Unassembled WGS sequence"/>
</dbReference>
<feature type="domain" description="HAMP" evidence="12">
    <location>
        <begin position="157"/>
        <end position="211"/>
    </location>
</feature>
<organism evidence="13 14">
    <name type="scientific">Nonomuraea longicatena</name>
    <dbReference type="NCBI Taxonomy" id="83682"/>
    <lineage>
        <taxon>Bacteria</taxon>
        <taxon>Bacillati</taxon>
        <taxon>Actinomycetota</taxon>
        <taxon>Actinomycetes</taxon>
        <taxon>Streptosporangiales</taxon>
        <taxon>Streptosporangiaceae</taxon>
        <taxon>Nonomuraea</taxon>
    </lineage>
</organism>
<evidence type="ECO:0000259" key="12">
    <source>
        <dbReference type="PROSITE" id="PS50885"/>
    </source>
</evidence>
<evidence type="ECO:0000256" key="5">
    <source>
        <dbReference type="ARBA" id="ARBA00022679"/>
    </source>
</evidence>
<dbReference type="Gene3D" id="6.10.340.10">
    <property type="match status" value="1"/>
</dbReference>
<sequence>MRPGSLRWKIAALIVLACGAVTAVVGVLVHDMFRERGMREGEGRAMREVTQTAEEYRTRRPPSGVTPWTDWIRHPTALPEPLRARLVRGEPVTWYDDTQPEQPWMWAGLLLDDGMVSVSQTEMASDLLRLRALDRAMVKAALTALAVAVPLSVLLAEPVNRRLRRVAVTARKIADGDLDARVGARRAGGDEIADISAAVDSMAASLQHRLLAEQRFTADVAHDLRTPLMGLGAAAALLDDGEAAGLVRDRVRVLRALVEDLLEISRLDAGAEVAERVRVPLADLAAQSAARSGVEARVRAFGDPVAETDPRRLDRILANLLVNAQRHGAAPVEVVVAAEEIAVRDHGPGYPAVLLADGPQRFRTGAEERGRGHGLGLTIALGQAAVIGAELTFANAPDGGAVARLRLPR</sequence>
<evidence type="ECO:0000313" key="13">
    <source>
        <dbReference type="EMBL" id="GAA0944634.1"/>
    </source>
</evidence>
<evidence type="ECO:0000256" key="4">
    <source>
        <dbReference type="ARBA" id="ARBA00022553"/>
    </source>
</evidence>
<name>A0ABP4B6A7_9ACTN</name>
<proteinExistence type="predicted"/>
<dbReference type="CDD" id="cd00082">
    <property type="entry name" value="HisKA"/>
    <property type="match status" value="1"/>
</dbReference>
<dbReference type="SUPFAM" id="SSF158472">
    <property type="entry name" value="HAMP domain-like"/>
    <property type="match status" value="1"/>
</dbReference>
<reference evidence="14" key="1">
    <citation type="journal article" date="2019" name="Int. J. Syst. Evol. Microbiol.">
        <title>The Global Catalogue of Microorganisms (GCM) 10K type strain sequencing project: providing services to taxonomists for standard genome sequencing and annotation.</title>
        <authorList>
            <consortium name="The Broad Institute Genomics Platform"/>
            <consortium name="The Broad Institute Genome Sequencing Center for Infectious Disease"/>
            <person name="Wu L."/>
            <person name="Ma J."/>
        </authorList>
    </citation>
    <scope>NUCLEOTIDE SEQUENCE [LARGE SCALE GENOMIC DNA]</scope>
    <source>
        <strain evidence="14">JCM 11136</strain>
    </source>
</reference>
<dbReference type="PANTHER" id="PTHR45436:SF5">
    <property type="entry name" value="SENSOR HISTIDINE KINASE TRCS"/>
    <property type="match status" value="1"/>
</dbReference>
<dbReference type="RefSeq" id="WP_343953353.1">
    <property type="nucleotide sequence ID" value="NZ_BAAAHQ010000036.1"/>
</dbReference>
<dbReference type="InterPro" id="IPR036890">
    <property type="entry name" value="HATPase_C_sf"/>
</dbReference>
<dbReference type="InterPro" id="IPR003660">
    <property type="entry name" value="HAMP_dom"/>
</dbReference>
<protein>
    <recommendedName>
        <fullName evidence="3">histidine kinase</fullName>
        <ecNumber evidence="3">2.7.13.3</ecNumber>
    </recommendedName>
</protein>
<dbReference type="EMBL" id="BAAAHQ010000036">
    <property type="protein sequence ID" value="GAA0944634.1"/>
    <property type="molecule type" value="Genomic_DNA"/>
</dbReference>
<dbReference type="PANTHER" id="PTHR45436">
    <property type="entry name" value="SENSOR HISTIDINE KINASE YKOH"/>
    <property type="match status" value="1"/>
</dbReference>
<dbReference type="SUPFAM" id="SSF55874">
    <property type="entry name" value="ATPase domain of HSP90 chaperone/DNA topoisomerase II/histidine kinase"/>
    <property type="match status" value="1"/>
</dbReference>
<dbReference type="Gene3D" id="1.10.287.130">
    <property type="match status" value="1"/>
</dbReference>
<dbReference type="SMART" id="SM00387">
    <property type="entry name" value="HATPase_c"/>
    <property type="match status" value="1"/>
</dbReference>
<dbReference type="Pfam" id="PF00672">
    <property type="entry name" value="HAMP"/>
    <property type="match status" value="1"/>
</dbReference>
<comment type="caution">
    <text evidence="13">The sequence shown here is derived from an EMBL/GenBank/DDBJ whole genome shotgun (WGS) entry which is preliminary data.</text>
</comment>
<accession>A0ABP4B6A7</accession>
<dbReference type="GO" id="GO:0016301">
    <property type="term" value="F:kinase activity"/>
    <property type="evidence" value="ECO:0007669"/>
    <property type="project" value="UniProtKB-KW"/>
</dbReference>
<keyword evidence="5" id="KW-0808">Transferase</keyword>
<feature type="transmembrane region" description="Helical" evidence="10">
    <location>
        <begin position="6"/>
        <end position="29"/>
    </location>
</feature>
<dbReference type="PROSITE" id="PS50109">
    <property type="entry name" value="HIS_KIN"/>
    <property type="match status" value="1"/>
</dbReference>
<evidence type="ECO:0000256" key="9">
    <source>
        <dbReference type="ARBA" id="ARBA00023012"/>
    </source>
</evidence>
<keyword evidence="7 13" id="KW-0418">Kinase</keyword>
<keyword evidence="10" id="KW-0472">Membrane</keyword>
<keyword evidence="6 10" id="KW-0812">Transmembrane</keyword>
<gene>
    <name evidence="13" type="ORF">GCM10009560_58780</name>
</gene>
<dbReference type="EC" id="2.7.13.3" evidence="3"/>
<evidence type="ECO:0000256" key="3">
    <source>
        <dbReference type="ARBA" id="ARBA00012438"/>
    </source>
</evidence>
<dbReference type="CDD" id="cd06225">
    <property type="entry name" value="HAMP"/>
    <property type="match status" value="1"/>
</dbReference>
<feature type="domain" description="Histidine kinase" evidence="11">
    <location>
        <begin position="219"/>
        <end position="409"/>
    </location>
</feature>
<dbReference type="InterPro" id="IPR050428">
    <property type="entry name" value="TCS_sensor_his_kinase"/>
</dbReference>